<dbReference type="Pfam" id="PF00293">
    <property type="entry name" value="NUDIX"/>
    <property type="match status" value="1"/>
</dbReference>
<evidence type="ECO:0000256" key="3">
    <source>
        <dbReference type="ARBA" id="ARBA00022457"/>
    </source>
</evidence>
<dbReference type="PANTHER" id="PTHR47707">
    <property type="entry name" value="8-OXO-DGTP DIPHOSPHATASE"/>
    <property type="match status" value="1"/>
</dbReference>
<evidence type="ECO:0000256" key="7">
    <source>
        <dbReference type="ARBA" id="ARBA00022801"/>
    </source>
</evidence>
<evidence type="ECO:0000256" key="8">
    <source>
        <dbReference type="ARBA" id="ARBA00022842"/>
    </source>
</evidence>
<dbReference type="GO" id="GO:0006281">
    <property type="term" value="P:DNA repair"/>
    <property type="evidence" value="ECO:0007669"/>
    <property type="project" value="UniProtKB-KW"/>
</dbReference>
<dbReference type="GO" id="GO:0008413">
    <property type="term" value="F:8-oxo-7,8-dihydroguanosine triphosphate pyrophosphatase activity"/>
    <property type="evidence" value="ECO:0007669"/>
    <property type="project" value="TreeGrafter"/>
</dbReference>
<dbReference type="EMBL" id="LAZR01004341">
    <property type="protein sequence ID" value="KKN09511.1"/>
    <property type="molecule type" value="Genomic_DNA"/>
</dbReference>
<keyword evidence="8" id="KW-0460">Magnesium</keyword>
<dbReference type="GO" id="GO:0044716">
    <property type="term" value="F:8-oxo-GDP phosphatase activity"/>
    <property type="evidence" value="ECO:0007669"/>
    <property type="project" value="TreeGrafter"/>
</dbReference>
<gene>
    <name evidence="13" type="ORF">LCGC14_1045960</name>
</gene>
<dbReference type="EC" id="3.6.1.55" evidence="11"/>
<dbReference type="InterPro" id="IPR020476">
    <property type="entry name" value="Nudix_hydrolase"/>
</dbReference>
<comment type="cofactor">
    <cofactor evidence="1">
        <name>Mg(2+)</name>
        <dbReference type="ChEBI" id="CHEBI:18420"/>
    </cofactor>
</comment>
<keyword evidence="9" id="KW-0234">DNA repair</keyword>
<accession>A0A0F9Q8G5</accession>
<keyword evidence="5" id="KW-0479">Metal-binding</keyword>
<evidence type="ECO:0000313" key="13">
    <source>
        <dbReference type="EMBL" id="KKN09511.1"/>
    </source>
</evidence>
<evidence type="ECO:0000256" key="4">
    <source>
        <dbReference type="ARBA" id="ARBA00022705"/>
    </source>
</evidence>
<evidence type="ECO:0000256" key="6">
    <source>
        <dbReference type="ARBA" id="ARBA00022763"/>
    </source>
</evidence>
<dbReference type="InterPro" id="IPR000086">
    <property type="entry name" value="NUDIX_hydrolase_dom"/>
</dbReference>
<evidence type="ECO:0000259" key="12">
    <source>
        <dbReference type="PROSITE" id="PS51462"/>
    </source>
</evidence>
<keyword evidence="3" id="KW-0515">Mutator protein</keyword>
<comment type="caution">
    <text evidence="13">The sequence shown here is derived from an EMBL/GenBank/DDBJ whole genome shotgun (WGS) entry which is preliminary data.</text>
</comment>
<dbReference type="GO" id="GO:0046872">
    <property type="term" value="F:metal ion binding"/>
    <property type="evidence" value="ECO:0007669"/>
    <property type="project" value="UniProtKB-KW"/>
</dbReference>
<dbReference type="PANTHER" id="PTHR47707:SF1">
    <property type="entry name" value="NUDIX HYDROLASE FAMILY PROTEIN"/>
    <property type="match status" value="1"/>
</dbReference>
<evidence type="ECO:0000256" key="2">
    <source>
        <dbReference type="ARBA" id="ARBA00005582"/>
    </source>
</evidence>
<dbReference type="InterPro" id="IPR047127">
    <property type="entry name" value="MutT-like"/>
</dbReference>
<dbReference type="InterPro" id="IPR015797">
    <property type="entry name" value="NUDIX_hydrolase-like_dom_sf"/>
</dbReference>
<dbReference type="SUPFAM" id="SSF55811">
    <property type="entry name" value="Nudix"/>
    <property type="match status" value="1"/>
</dbReference>
<dbReference type="AlphaFoldDB" id="A0A0F9Q8G5"/>
<dbReference type="PROSITE" id="PS51462">
    <property type="entry name" value="NUDIX"/>
    <property type="match status" value="1"/>
</dbReference>
<dbReference type="GO" id="GO:0035539">
    <property type="term" value="F:8-oxo-7,8-dihydrodeoxyguanosine triphosphate pyrophosphatase activity"/>
    <property type="evidence" value="ECO:0007669"/>
    <property type="project" value="UniProtKB-EC"/>
</dbReference>
<comment type="catalytic activity">
    <reaction evidence="10">
        <text>8-oxo-dGTP + H2O = 8-oxo-dGMP + diphosphate + H(+)</text>
        <dbReference type="Rhea" id="RHEA:31575"/>
        <dbReference type="ChEBI" id="CHEBI:15377"/>
        <dbReference type="ChEBI" id="CHEBI:15378"/>
        <dbReference type="ChEBI" id="CHEBI:33019"/>
        <dbReference type="ChEBI" id="CHEBI:63224"/>
        <dbReference type="ChEBI" id="CHEBI:77896"/>
        <dbReference type="EC" id="3.6.1.55"/>
    </reaction>
</comment>
<dbReference type="Gene3D" id="3.90.79.10">
    <property type="entry name" value="Nucleoside Triphosphate Pyrophosphohydrolase"/>
    <property type="match status" value="1"/>
</dbReference>
<comment type="similarity">
    <text evidence="2">Belongs to the Nudix hydrolase family.</text>
</comment>
<evidence type="ECO:0000256" key="11">
    <source>
        <dbReference type="ARBA" id="ARBA00038905"/>
    </source>
</evidence>
<evidence type="ECO:0000256" key="1">
    <source>
        <dbReference type="ARBA" id="ARBA00001946"/>
    </source>
</evidence>
<evidence type="ECO:0000256" key="10">
    <source>
        <dbReference type="ARBA" id="ARBA00035861"/>
    </source>
</evidence>
<sequence length="138" mass="15726">MIVVAQIAVKLDNRYLLIQRALVDSYGGLWALPGGGQDDNETVEKAASRELQEEVGIVPTKLTELFQIRSAQDNKEYLTHIFLCRQFTGSPYPATEDIMGFGWFTIPEIWKLDTSLTPWIMKCLPQLSFLVRHDHRSS</sequence>
<organism evidence="13">
    <name type="scientific">marine sediment metagenome</name>
    <dbReference type="NCBI Taxonomy" id="412755"/>
    <lineage>
        <taxon>unclassified sequences</taxon>
        <taxon>metagenomes</taxon>
        <taxon>ecological metagenomes</taxon>
    </lineage>
</organism>
<dbReference type="PROSITE" id="PS00893">
    <property type="entry name" value="NUDIX_BOX"/>
    <property type="match status" value="1"/>
</dbReference>
<dbReference type="CDD" id="cd02883">
    <property type="entry name" value="NUDIX_Hydrolase"/>
    <property type="match status" value="1"/>
</dbReference>
<evidence type="ECO:0000256" key="9">
    <source>
        <dbReference type="ARBA" id="ARBA00023204"/>
    </source>
</evidence>
<evidence type="ECO:0000256" key="5">
    <source>
        <dbReference type="ARBA" id="ARBA00022723"/>
    </source>
</evidence>
<keyword evidence="6" id="KW-0227">DNA damage</keyword>
<keyword evidence="4" id="KW-0235">DNA replication</keyword>
<reference evidence="13" key="1">
    <citation type="journal article" date="2015" name="Nature">
        <title>Complex archaea that bridge the gap between prokaryotes and eukaryotes.</title>
        <authorList>
            <person name="Spang A."/>
            <person name="Saw J.H."/>
            <person name="Jorgensen S.L."/>
            <person name="Zaremba-Niedzwiedzka K."/>
            <person name="Martijn J."/>
            <person name="Lind A.E."/>
            <person name="van Eijk R."/>
            <person name="Schleper C."/>
            <person name="Guy L."/>
            <person name="Ettema T.J."/>
        </authorList>
    </citation>
    <scope>NUCLEOTIDE SEQUENCE</scope>
</reference>
<protein>
    <recommendedName>
        <fullName evidence="11">8-oxo-dGTP diphosphatase</fullName>
        <ecNumber evidence="11">3.6.1.55</ecNumber>
    </recommendedName>
</protein>
<dbReference type="GO" id="GO:0044715">
    <property type="term" value="F:8-oxo-dGDP phosphatase activity"/>
    <property type="evidence" value="ECO:0007669"/>
    <property type="project" value="TreeGrafter"/>
</dbReference>
<dbReference type="GO" id="GO:0006260">
    <property type="term" value="P:DNA replication"/>
    <property type="evidence" value="ECO:0007669"/>
    <property type="project" value="UniProtKB-KW"/>
</dbReference>
<proteinExistence type="inferred from homology"/>
<dbReference type="InterPro" id="IPR020084">
    <property type="entry name" value="NUDIX_hydrolase_CS"/>
</dbReference>
<name>A0A0F9Q8G5_9ZZZZ</name>
<dbReference type="PRINTS" id="PR00502">
    <property type="entry name" value="NUDIXFAMILY"/>
</dbReference>
<keyword evidence="7" id="KW-0378">Hydrolase</keyword>
<feature type="domain" description="Nudix hydrolase" evidence="12">
    <location>
        <begin position="1"/>
        <end position="129"/>
    </location>
</feature>